<proteinExistence type="predicted"/>
<evidence type="ECO:0000313" key="1">
    <source>
        <dbReference type="EMBL" id="KAH9382904.1"/>
    </source>
</evidence>
<reference evidence="1 2" key="1">
    <citation type="journal article" date="2020" name="Cell">
        <title>Large-Scale Comparative Analyses of Tick Genomes Elucidate Their Genetic Diversity and Vector Capacities.</title>
        <authorList>
            <consortium name="Tick Genome and Microbiome Consortium (TIGMIC)"/>
            <person name="Jia N."/>
            <person name="Wang J."/>
            <person name="Shi W."/>
            <person name="Du L."/>
            <person name="Sun Y."/>
            <person name="Zhan W."/>
            <person name="Jiang J.F."/>
            <person name="Wang Q."/>
            <person name="Zhang B."/>
            <person name="Ji P."/>
            <person name="Bell-Sakyi L."/>
            <person name="Cui X.M."/>
            <person name="Yuan T.T."/>
            <person name="Jiang B.G."/>
            <person name="Yang W.F."/>
            <person name="Lam T.T."/>
            <person name="Chang Q.C."/>
            <person name="Ding S.J."/>
            <person name="Wang X.J."/>
            <person name="Zhu J.G."/>
            <person name="Ruan X.D."/>
            <person name="Zhao L."/>
            <person name="Wei J.T."/>
            <person name="Ye R.Z."/>
            <person name="Que T.C."/>
            <person name="Du C.H."/>
            <person name="Zhou Y.H."/>
            <person name="Cheng J.X."/>
            <person name="Dai P.F."/>
            <person name="Guo W.B."/>
            <person name="Han X.H."/>
            <person name="Huang E.J."/>
            <person name="Li L.F."/>
            <person name="Wei W."/>
            <person name="Gao Y.C."/>
            <person name="Liu J.Z."/>
            <person name="Shao H.Z."/>
            <person name="Wang X."/>
            <person name="Wang C.C."/>
            <person name="Yang T.C."/>
            <person name="Huo Q.B."/>
            <person name="Li W."/>
            <person name="Chen H.Y."/>
            <person name="Chen S.E."/>
            <person name="Zhou L.G."/>
            <person name="Ni X.B."/>
            <person name="Tian J.H."/>
            <person name="Sheng Y."/>
            <person name="Liu T."/>
            <person name="Pan Y.S."/>
            <person name="Xia L.Y."/>
            <person name="Li J."/>
            <person name="Zhao F."/>
            <person name="Cao W.C."/>
        </authorList>
    </citation>
    <scope>NUCLEOTIDE SEQUENCE [LARGE SCALE GENOMIC DNA]</scope>
    <source>
        <strain evidence="1">HaeL-2018</strain>
    </source>
</reference>
<gene>
    <name evidence="1" type="ORF">HPB48_023529</name>
</gene>
<sequence length="110" mass="11570">MRGIPRINIDAGDRWACPLSAPKYFNCLGNSRAVNLCNNSTMARRAAQIAGDCLQKADAGGDESAITLEANLLGRNGGDCANEYLATVGCAYNPDTKTCGEATTIAELIE</sequence>
<dbReference type="Gene3D" id="1.10.132.110">
    <property type="entry name" value="Serum amyloid A protein"/>
    <property type="match status" value="1"/>
</dbReference>
<organism evidence="1 2">
    <name type="scientific">Haemaphysalis longicornis</name>
    <name type="common">Bush tick</name>
    <dbReference type="NCBI Taxonomy" id="44386"/>
    <lineage>
        <taxon>Eukaryota</taxon>
        <taxon>Metazoa</taxon>
        <taxon>Ecdysozoa</taxon>
        <taxon>Arthropoda</taxon>
        <taxon>Chelicerata</taxon>
        <taxon>Arachnida</taxon>
        <taxon>Acari</taxon>
        <taxon>Parasitiformes</taxon>
        <taxon>Ixodida</taxon>
        <taxon>Ixodoidea</taxon>
        <taxon>Ixodidae</taxon>
        <taxon>Haemaphysalinae</taxon>
        <taxon>Haemaphysalis</taxon>
    </lineage>
</organism>
<dbReference type="EMBL" id="JABSTR010000624">
    <property type="protein sequence ID" value="KAH9382904.1"/>
    <property type="molecule type" value="Genomic_DNA"/>
</dbReference>
<keyword evidence="2" id="KW-1185">Reference proteome</keyword>
<name>A0A9J6H7L5_HAELO</name>
<dbReference type="AlphaFoldDB" id="A0A9J6H7L5"/>
<evidence type="ECO:0000313" key="2">
    <source>
        <dbReference type="Proteomes" id="UP000821853"/>
    </source>
</evidence>
<dbReference type="OMA" id="CANEYLA"/>
<accession>A0A9J6H7L5</accession>
<dbReference type="Proteomes" id="UP000821853">
    <property type="component" value="Unassembled WGS sequence"/>
</dbReference>
<protein>
    <submittedName>
        <fullName evidence="1">Uncharacterized protein</fullName>
    </submittedName>
</protein>
<comment type="caution">
    <text evidence="1">The sequence shown here is derived from an EMBL/GenBank/DDBJ whole genome shotgun (WGS) entry which is preliminary data.</text>
</comment>
<dbReference type="OrthoDB" id="6515966at2759"/>
<dbReference type="VEuPathDB" id="VectorBase:HLOH_047617"/>